<name>A0A6I6N0E4_9CAUL</name>
<dbReference type="Proteomes" id="UP000431269">
    <property type="component" value="Chromosome"/>
</dbReference>
<dbReference type="Gene3D" id="3.10.180.10">
    <property type="entry name" value="2,3-Dihydroxybiphenyl 1,2-Dioxygenase, domain 1"/>
    <property type="match status" value="1"/>
</dbReference>
<dbReference type="SUPFAM" id="SSF54593">
    <property type="entry name" value="Glyoxalase/Bleomycin resistance protein/Dihydroxybiphenyl dioxygenase"/>
    <property type="match status" value="1"/>
</dbReference>
<dbReference type="EMBL" id="CP047045">
    <property type="protein sequence ID" value="QGZ96803.1"/>
    <property type="molecule type" value="Genomic_DNA"/>
</dbReference>
<keyword evidence="3" id="KW-1185">Reference proteome</keyword>
<feature type="domain" description="VOC" evidence="1">
    <location>
        <begin position="7"/>
        <end position="122"/>
    </location>
</feature>
<organism evidence="2 3">
    <name type="scientific">Terricaulis silvestris</name>
    <dbReference type="NCBI Taxonomy" id="2686094"/>
    <lineage>
        <taxon>Bacteria</taxon>
        <taxon>Pseudomonadati</taxon>
        <taxon>Pseudomonadota</taxon>
        <taxon>Alphaproteobacteria</taxon>
        <taxon>Caulobacterales</taxon>
        <taxon>Caulobacteraceae</taxon>
        <taxon>Terricaulis</taxon>
    </lineage>
</organism>
<dbReference type="GO" id="GO:0016829">
    <property type="term" value="F:lyase activity"/>
    <property type="evidence" value="ECO:0007669"/>
    <property type="project" value="UniProtKB-KW"/>
</dbReference>
<reference evidence="3" key="1">
    <citation type="submission" date="2019-12" db="EMBL/GenBank/DDBJ databases">
        <title>Complete genome of Terracaulis silvestris 0127_4.</title>
        <authorList>
            <person name="Vieira S."/>
            <person name="Riedel T."/>
            <person name="Sproer C."/>
            <person name="Pascual J."/>
            <person name="Boedeker C."/>
            <person name="Overmann J."/>
        </authorList>
    </citation>
    <scope>NUCLEOTIDE SEQUENCE [LARGE SCALE GENOMIC DNA]</scope>
    <source>
        <strain evidence="3">0127_4</strain>
    </source>
</reference>
<dbReference type="InterPro" id="IPR004360">
    <property type="entry name" value="Glyas_Fos-R_dOase_dom"/>
</dbReference>
<dbReference type="InterPro" id="IPR037523">
    <property type="entry name" value="VOC_core"/>
</dbReference>
<dbReference type="PROSITE" id="PS51819">
    <property type="entry name" value="VOC"/>
    <property type="match status" value="1"/>
</dbReference>
<accession>A0A6I6N0E4</accession>
<evidence type="ECO:0000313" key="3">
    <source>
        <dbReference type="Proteomes" id="UP000431269"/>
    </source>
</evidence>
<evidence type="ECO:0000259" key="1">
    <source>
        <dbReference type="PROSITE" id="PS51819"/>
    </source>
</evidence>
<dbReference type="AlphaFoldDB" id="A0A6I6N0E4"/>
<sequence>MSTPHVQRVSFVLAVHDLPRSTAYWRDVLGWELGFEDSGNWSFMFRDSVGVHLGECKDAIAPADLGDHSYFAYVVMDDLDAYHAEIAAKGAEIIAAPADKPWRMREMPVRTVDGHRIMFAQELG</sequence>
<protein>
    <submittedName>
        <fullName evidence="2">Putative enzyme related to lactoylglutathione lyase</fullName>
    </submittedName>
</protein>
<dbReference type="KEGG" id="tsv:DSM104635_03665"/>
<dbReference type="InterPro" id="IPR029068">
    <property type="entry name" value="Glyas_Bleomycin-R_OHBP_Dase"/>
</dbReference>
<gene>
    <name evidence="2" type="ORF">DSM104635_03665</name>
</gene>
<dbReference type="RefSeq" id="WP_158767572.1">
    <property type="nucleotide sequence ID" value="NZ_CP047045.1"/>
</dbReference>
<evidence type="ECO:0000313" key="2">
    <source>
        <dbReference type="EMBL" id="QGZ96803.1"/>
    </source>
</evidence>
<dbReference type="Pfam" id="PF00903">
    <property type="entry name" value="Glyoxalase"/>
    <property type="match status" value="1"/>
</dbReference>
<keyword evidence="2" id="KW-0456">Lyase</keyword>
<proteinExistence type="predicted"/>